<accession>A0A0E2E456</accession>
<dbReference type="GO" id="GO:0005524">
    <property type="term" value="F:ATP binding"/>
    <property type="evidence" value="ECO:0007669"/>
    <property type="project" value="UniProtKB-KW"/>
</dbReference>
<sequence>MNTILETEHLKKTYLGKKTALYDVSLKVESGRIYGLLGPNGSGKTTFLKIIAGLIKPTAGNFKVCGKEFGIDTKKIVAFLPDKNVVYPWMTSEDAINFYADFFEDFDKNKALEMLKFMKLEPKQTVKTMSKGMIEKLNLSLTFSRASKLYILDEPLGGTDPVAREQIIKTIIKTWTEESAILITTHLVSDIEHVFNDVAFLKEGEIVLEGDAEDLRTTRGKSIYQIYLDVFGA</sequence>
<dbReference type="GO" id="GO:0016887">
    <property type="term" value="F:ATP hydrolysis activity"/>
    <property type="evidence" value="ECO:0007669"/>
    <property type="project" value="InterPro"/>
</dbReference>
<dbReference type="Gene3D" id="3.40.50.300">
    <property type="entry name" value="P-loop containing nucleotide triphosphate hydrolases"/>
    <property type="match status" value="1"/>
</dbReference>
<evidence type="ECO:0000259" key="4">
    <source>
        <dbReference type="PROSITE" id="PS50893"/>
    </source>
</evidence>
<dbReference type="PROSITE" id="PS50893">
    <property type="entry name" value="ABC_TRANSPORTER_2"/>
    <property type="match status" value="1"/>
</dbReference>
<dbReference type="InterPro" id="IPR003439">
    <property type="entry name" value="ABC_transporter-like_ATP-bd"/>
</dbReference>
<dbReference type="InterPro" id="IPR027417">
    <property type="entry name" value="P-loop_NTPase"/>
</dbReference>
<dbReference type="PANTHER" id="PTHR42939:SF1">
    <property type="entry name" value="ABC TRANSPORTER ATP-BINDING PROTEIN ALBC-RELATED"/>
    <property type="match status" value="1"/>
</dbReference>
<dbReference type="SMART" id="SM00382">
    <property type="entry name" value="AAA"/>
    <property type="match status" value="1"/>
</dbReference>
<dbReference type="SUPFAM" id="SSF52540">
    <property type="entry name" value="P-loop containing nucleoside triphosphate hydrolases"/>
    <property type="match status" value="1"/>
</dbReference>
<dbReference type="RefSeq" id="WP_002676435.1">
    <property type="nucleotide sequence ID" value="NZ_CM001795.1"/>
</dbReference>
<protein>
    <recommendedName>
        <fullName evidence="4">ABC transporter domain-containing protein</fullName>
    </recommendedName>
</protein>
<dbReference type="AlphaFoldDB" id="A0A0E2E456"/>
<evidence type="ECO:0000313" key="5">
    <source>
        <dbReference type="EMBL" id="EMB33225.1"/>
    </source>
</evidence>
<feature type="domain" description="ABC transporter" evidence="4">
    <location>
        <begin position="5"/>
        <end position="228"/>
    </location>
</feature>
<name>A0A0E2E456_TREDN</name>
<evidence type="ECO:0000256" key="1">
    <source>
        <dbReference type="ARBA" id="ARBA00022448"/>
    </source>
</evidence>
<dbReference type="CDD" id="cd03230">
    <property type="entry name" value="ABC_DR_subfamily_A"/>
    <property type="match status" value="1"/>
</dbReference>
<evidence type="ECO:0000256" key="2">
    <source>
        <dbReference type="ARBA" id="ARBA00022741"/>
    </source>
</evidence>
<keyword evidence="2" id="KW-0547">Nucleotide-binding</keyword>
<dbReference type="Pfam" id="PF00005">
    <property type="entry name" value="ABC_tran"/>
    <property type="match status" value="1"/>
</dbReference>
<dbReference type="PANTHER" id="PTHR42939">
    <property type="entry name" value="ABC TRANSPORTER ATP-BINDING PROTEIN ALBC-RELATED"/>
    <property type="match status" value="1"/>
</dbReference>
<dbReference type="Proteomes" id="UP000011705">
    <property type="component" value="Chromosome"/>
</dbReference>
<dbReference type="HOGENOM" id="CLU_000604_1_2_12"/>
<comment type="caution">
    <text evidence="5">The sequence shown here is derived from an EMBL/GenBank/DDBJ whole genome shotgun (WGS) entry which is preliminary data.</text>
</comment>
<organism evidence="5">
    <name type="scientific">Treponema denticola H-22</name>
    <dbReference type="NCBI Taxonomy" id="999432"/>
    <lineage>
        <taxon>Bacteria</taxon>
        <taxon>Pseudomonadati</taxon>
        <taxon>Spirochaetota</taxon>
        <taxon>Spirochaetia</taxon>
        <taxon>Spirochaetales</taxon>
        <taxon>Treponemataceae</taxon>
        <taxon>Treponema</taxon>
    </lineage>
</organism>
<evidence type="ECO:0000256" key="3">
    <source>
        <dbReference type="ARBA" id="ARBA00022840"/>
    </source>
</evidence>
<keyword evidence="3" id="KW-0067">ATP-binding</keyword>
<dbReference type="PATRIC" id="fig|999432.5.peg.1645"/>
<gene>
    <name evidence="5" type="ORF">HMPREF9726_01586</name>
</gene>
<proteinExistence type="predicted"/>
<dbReference type="EMBL" id="AGDV01000012">
    <property type="protein sequence ID" value="EMB33225.1"/>
    <property type="molecule type" value="Genomic_DNA"/>
</dbReference>
<keyword evidence="1" id="KW-0813">Transport</keyword>
<reference evidence="5" key="1">
    <citation type="submission" date="2012-01" db="EMBL/GenBank/DDBJ databases">
        <title>The Genome Sequence of Treponema denticola H-22.</title>
        <authorList>
            <consortium name="The Broad Institute Genome Sequencing Platform"/>
            <person name="Earl A."/>
            <person name="Ward D."/>
            <person name="Feldgarden M."/>
            <person name="Gevers D."/>
            <person name="Blanton J.M."/>
            <person name="Fenno C.J."/>
            <person name="Baranova O.V."/>
            <person name="Mathney J."/>
            <person name="Dewhirst F.E."/>
            <person name="Izard J."/>
            <person name="Young S.K."/>
            <person name="Zeng Q."/>
            <person name="Gargeya S."/>
            <person name="Fitzgerald M."/>
            <person name="Haas B."/>
            <person name="Abouelleil A."/>
            <person name="Alvarado L."/>
            <person name="Arachchi H.M."/>
            <person name="Berlin A."/>
            <person name="Chapman S.B."/>
            <person name="Gearin G."/>
            <person name="Goldberg J."/>
            <person name="Griggs A."/>
            <person name="Gujja S."/>
            <person name="Hansen M."/>
            <person name="Heiman D."/>
            <person name="Howarth C."/>
            <person name="Larimer J."/>
            <person name="Lui A."/>
            <person name="MacDonald P.J.P."/>
            <person name="McCowen C."/>
            <person name="Montmayeur A."/>
            <person name="Murphy C."/>
            <person name="Neiman D."/>
            <person name="Pearson M."/>
            <person name="Priest M."/>
            <person name="Roberts A."/>
            <person name="Saif S."/>
            <person name="Shea T."/>
            <person name="Sisk P."/>
            <person name="Stolte C."/>
            <person name="Sykes S."/>
            <person name="Wortman J."/>
            <person name="Nusbaum C."/>
            <person name="Birren B."/>
        </authorList>
    </citation>
    <scope>NUCLEOTIDE SEQUENCE [LARGE SCALE GENOMIC DNA]</scope>
    <source>
        <strain evidence="5">H-22</strain>
    </source>
</reference>
<dbReference type="InterPro" id="IPR003593">
    <property type="entry name" value="AAA+_ATPase"/>
</dbReference>
<dbReference type="InterPro" id="IPR051782">
    <property type="entry name" value="ABC_Transporter_VariousFunc"/>
</dbReference>